<dbReference type="STRING" id="288768.SAMEA3906486_04201"/>
<evidence type="ECO:0000256" key="1">
    <source>
        <dbReference type="SAM" id="Phobius"/>
    </source>
</evidence>
<dbReference type="CDD" id="cd01948">
    <property type="entry name" value="EAL"/>
    <property type="match status" value="1"/>
</dbReference>
<proteinExistence type="predicted"/>
<dbReference type="Pfam" id="PF00563">
    <property type="entry name" value="EAL"/>
    <property type="match status" value="1"/>
</dbReference>
<evidence type="ECO:0000313" key="4">
    <source>
        <dbReference type="Proteomes" id="UP000076848"/>
    </source>
</evidence>
<keyword evidence="1" id="KW-1133">Transmembrane helix</keyword>
<organism evidence="3 4">
    <name type="scientific">Bordetella ansorpii</name>
    <dbReference type="NCBI Taxonomy" id="288768"/>
    <lineage>
        <taxon>Bacteria</taxon>
        <taxon>Pseudomonadati</taxon>
        <taxon>Pseudomonadota</taxon>
        <taxon>Betaproteobacteria</taxon>
        <taxon>Burkholderiales</taxon>
        <taxon>Alcaligenaceae</taxon>
        <taxon>Bordetella</taxon>
    </lineage>
</organism>
<dbReference type="GO" id="GO:0071111">
    <property type="term" value="F:cyclic-guanylate-specific phosphodiesterase activity"/>
    <property type="evidence" value="ECO:0007669"/>
    <property type="project" value="InterPro"/>
</dbReference>
<dbReference type="PANTHER" id="PTHR33121">
    <property type="entry name" value="CYCLIC DI-GMP PHOSPHODIESTERASE PDEF"/>
    <property type="match status" value="1"/>
</dbReference>
<evidence type="ECO:0000259" key="2">
    <source>
        <dbReference type="PROSITE" id="PS50883"/>
    </source>
</evidence>
<dbReference type="SMART" id="SM00052">
    <property type="entry name" value="EAL"/>
    <property type="match status" value="1"/>
</dbReference>
<feature type="transmembrane region" description="Helical" evidence="1">
    <location>
        <begin position="75"/>
        <end position="93"/>
    </location>
</feature>
<dbReference type="EMBL" id="FKIF01000008">
    <property type="protein sequence ID" value="SAI72668.1"/>
    <property type="molecule type" value="Genomic_DNA"/>
</dbReference>
<reference evidence="3 4" key="1">
    <citation type="submission" date="2016-04" db="EMBL/GenBank/DDBJ databases">
        <authorList>
            <consortium name="Pathogen Informatics"/>
        </authorList>
    </citation>
    <scope>NUCLEOTIDE SEQUENCE [LARGE SCALE GENOMIC DNA]</scope>
    <source>
        <strain evidence="3 4">H050680373</strain>
    </source>
</reference>
<keyword evidence="1" id="KW-0812">Transmembrane</keyword>
<keyword evidence="4" id="KW-1185">Reference proteome</keyword>
<accession>A0A157SQ88</accession>
<protein>
    <submittedName>
        <fullName evidence="3">Signalling protein</fullName>
    </submittedName>
</protein>
<dbReference type="Proteomes" id="UP000076848">
    <property type="component" value="Unassembled WGS sequence"/>
</dbReference>
<evidence type="ECO:0000313" key="3">
    <source>
        <dbReference type="EMBL" id="SAI72668.1"/>
    </source>
</evidence>
<dbReference type="InterPro" id="IPR001633">
    <property type="entry name" value="EAL_dom"/>
</dbReference>
<keyword evidence="1" id="KW-0472">Membrane</keyword>
<feature type="transmembrane region" description="Helical" evidence="1">
    <location>
        <begin position="51"/>
        <end position="68"/>
    </location>
</feature>
<sequence length="458" mass="50657">MNYENWSAQKFLTSDKNIKTSRIIRITGGLCLFPGLAWAIVFWHYDRSHIAAIYAAFSGIGLFALALADRSRHGAILIIANAIFLLLLALSMADMPADSSPRSAYALFLPLAVGAFFVSERRNSYLGLYFPLACLAMFVLMGTGHFGPRSMAIGATPGIGRVYATFNFVIVGVALAWTLVIYRDGVSAQIALSRSLARAIPHRELVVLYQPQVDLARRPIGAEALVRWNHPTRGLLTPEKFIPQAEETGLIHDLGLEVLRQACELLQRWSRDARLDGKFVAVNVSPVQILDDRFVGAAREVISRHGIRPGNIQLELTESALISDMDLIRSRMRDLEEFGISWALDDFGTGFSSLGILKSLPVRKLKVDREFVRDAQNSESSRLLLEKIHEISEIMGMSSIAEGIETESQYGMLSRMGFRQYQGFLFGKPQPPASITDAMKQPVLPARNDGDASYPASP</sequence>
<dbReference type="InterPro" id="IPR050706">
    <property type="entry name" value="Cyclic-di-GMP_PDE-like"/>
</dbReference>
<feature type="transmembrane region" description="Helical" evidence="1">
    <location>
        <begin position="162"/>
        <end position="182"/>
    </location>
</feature>
<dbReference type="SUPFAM" id="SSF141868">
    <property type="entry name" value="EAL domain-like"/>
    <property type="match status" value="1"/>
</dbReference>
<feature type="domain" description="EAL" evidence="2">
    <location>
        <begin position="189"/>
        <end position="443"/>
    </location>
</feature>
<dbReference type="AlphaFoldDB" id="A0A157SQ88"/>
<feature type="transmembrane region" description="Helical" evidence="1">
    <location>
        <begin position="23"/>
        <end position="45"/>
    </location>
</feature>
<feature type="transmembrane region" description="Helical" evidence="1">
    <location>
        <begin position="99"/>
        <end position="118"/>
    </location>
</feature>
<name>A0A157SQ88_9BORD</name>
<dbReference type="InterPro" id="IPR035919">
    <property type="entry name" value="EAL_sf"/>
</dbReference>
<dbReference type="PANTHER" id="PTHR33121:SF70">
    <property type="entry name" value="SIGNALING PROTEIN YKOW"/>
    <property type="match status" value="1"/>
</dbReference>
<feature type="transmembrane region" description="Helical" evidence="1">
    <location>
        <begin position="125"/>
        <end position="142"/>
    </location>
</feature>
<dbReference type="Gene3D" id="3.20.20.450">
    <property type="entry name" value="EAL domain"/>
    <property type="match status" value="1"/>
</dbReference>
<gene>
    <name evidence="3" type="primary">cph2_6</name>
    <name evidence="3" type="ORF">SAMEA3906486_04201</name>
</gene>
<dbReference type="PROSITE" id="PS50883">
    <property type="entry name" value="EAL"/>
    <property type="match status" value="1"/>
</dbReference>